<dbReference type="Proteomes" id="UP000554482">
    <property type="component" value="Unassembled WGS sequence"/>
</dbReference>
<dbReference type="EMBL" id="JABWDY010044147">
    <property type="protein sequence ID" value="KAF5175374.1"/>
    <property type="molecule type" value="Genomic_DNA"/>
</dbReference>
<keyword evidence="12" id="KW-1015">Disulfide bond</keyword>
<dbReference type="PROSITE" id="PS50927">
    <property type="entry name" value="BULB_LECTIN"/>
    <property type="match status" value="1"/>
</dbReference>
<keyword evidence="14" id="KW-0325">Glycoprotein</keyword>
<dbReference type="Pfam" id="PF11883">
    <property type="entry name" value="DUF3403"/>
    <property type="match status" value="1"/>
</dbReference>
<dbReference type="PANTHER" id="PTHR32444:SF234">
    <property type="entry name" value="RECEPTOR-LIKE SERINE_THREONINE-PROTEIN KINASE"/>
    <property type="match status" value="1"/>
</dbReference>
<dbReference type="GO" id="GO:0004674">
    <property type="term" value="F:protein serine/threonine kinase activity"/>
    <property type="evidence" value="ECO:0007669"/>
    <property type="project" value="UniProtKB-KW"/>
</dbReference>
<dbReference type="InterPro" id="IPR003609">
    <property type="entry name" value="Pan_app"/>
</dbReference>
<comment type="caution">
    <text evidence="22">The sequence shown here is derived from an EMBL/GenBank/DDBJ whole genome shotgun (WGS) entry which is preliminary data.</text>
</comment>
<dbReference type="InterPro" id="IPR021820">
    <property type="entry name" value="S-locus_recpt_kinase_C"/>
</dbReference>
<dbReference type="InterPro" id="IPR001245">
    <property type="entry name" value="Ser-Thr/Tyr_kinase_cat_dom"/>
</dbReference>
<dbReference type="PANTHER" id="PTHR32444">
    <property type="entry name" value="BULB-TYPE LECTIN DOMAIN-CONTAINING PROTEIN"/>
    <property type="match status" value="1"/>
</dbReference>
<dbReference type="AlphaFoldDB" id="A0A7J6US19"/>
<dbReference type="EC" id="2.7.11.1" evidence="17"/>
<feature type="transmembrane region" description="Helical" evidence="18">
    <location>
        <begin position="6"/>
        <end position="30"/>
    </location>
</feature>
<feature type="transmembrane region" description="Helical" evidence="18">
    <location>
        <begin position="448"/>
        <end position="473"/>
    </location>
</feature>
<dbReference type="Gene3D" id="2.90.10.10">
    <property type="entry name" value="Bulb-type lectin domain"/>
    <property type="match status" value="1"/>
</dbReference>
<dbReference type="Gene3D" id="3.30.200.20">
    <property type="entry name" value="Phosphorylase Kinase, domain 1"/>
    <property type="match status" value="1"/>
</dbReference>
<dbReference type="CDD" id="cd14066">
    <property type="entry name" value="STKc_IRAK"/>
    <property type="match status" value="1"/>
</dbReference>
<dbReference type="SMART" id="SM00220">
    <property type="entry name" value="S_TKc"/>
    <property type="match status" value="1"/>
</dbReference>
<dbReference type="Pfam" id="PF08276">
    <property type="entry name" value="PAN_2"/>
    <property type="match status" value="1"/>
</dbReference>
<keyword evidence="8 17" id="KW-0418">Kinase</keyword>
<evidence type="ECO:0000256" key="10">
    <source>
        <dbReference type="ARBA" id="ARBA00022989"/>
    </source>
</evidence>
<dbReference type="InterPro" id="IPR001480">
    <property type="entry name" value="Bulb-type_lectin_dom"/>
</dbReference>
<evidence type="ECO:0000313" key="22">
    <source>
        <dbReference type="EMBL" id="KAF5175374.1"/>
    </source>
</evidence>
<keyword evidence="22" id="KW-0430">Lectin</keyword>
<evidence type="ECO:0000256" key="3">
    <source>
        <dbReference type="ARBA" id="ARBA00022553"/>
    </source>
</evidence>
<dbReference type="PROSITE" id="PS00108">
    <property type="entry name" value="PROTEIN_KINASE_ST"/>
    <property type="match status" value="1"/>
</dbReference>
<reference evidence="22 23" key="1">
    <citation type="submission" date="2020-06" db="EMBL/GenBank/DDBJ databases">
        <title>Transcriptomic and genomic resources for Thalictrum thalictroides and T. hernandezii: Facilitating candidate gene discovery in an emerging model plant lineage.</title>
        <authorList>
            <person name="Arias T."/>
            <person name="Riano-Pachon D.M."/>
            <person name="Di Stilio V.S."/>
        </authorList>
    </citation>
    <scope>NUCLEOTIDE SEQUENCE [LARGE SCALE GENOMIC DNA]</scope>
    <source>
        <strain evidence="23">cv. WT478/WT964</strain>
        <tissue evidence="22">Leaves</tissue>
    </source>
</reference>
<dbReference type="SMART" id="SM00473">
    <property type="entry name" value="PAN_AP"/>
    <property type="match status" value="1"/>
</dbReference>
<comment type="subcellular location">
    <subcellularLocation>
        <location evidence="1">Membrane</location>
        <topology evidence="1">Single-pass type I membrane protein</topology>
    </subcellularLocation>
</comment>
<evidence type="ECO:0000256" key="7">
    <source>
        <dbReference type="ARBA" id="ARBA00022741"/>
    </source>
</evidence>
<evidence type="ECO:0000256" key="5">
    <source>
        <dbReference type="ARBA" id="ARBA00022692"/>
    </source>
</evidence>
<dbReference type="SMART" id="SM00108">
    <property type="entry name" value="B_lectin"/>
    <property type="match status" value="1"/>
</dbReference>
<evidence type="ECO:0000256" key="16">
    <source>
        <dbReference type="ARBA" id="ARBA00048679"/>
    </source>
</evidence>
<keyword evidence="2 17" id="KW-0723">Serine/threonine-protein kinase</keyword>
<dbReference type="PROSITE" id="PS50011">
    <property type="entry name" value="PROTEIN_KINASE_DOM"/>
    <property type="match status" value="1"/>
</dbReference>
<evidence type="ECO:0000256" key="15">
    <source>
        <dbReference type="ARBA" id="ARBA00047899"/>
    </source>
</evidence>
<comment type="catalytic activity">
    <reaction evidence="16 17">
        <text>L-seryl-[protein] + ATP = O-phospho-L-seryl-[protein] + ADP + H(+)</text>
        <dbReference type="Rhea" id="RHEA:17989"/>
        <dbReference type="Rhea" id="RHEA-COMP:9863"/>
        <dbReference type="Rhea" id="RHEA-COMP:11604"/>
        <dbReference type="ChEBI" id="CHEBI:15378"/>
        <dbReference type="ChEBI" id="CHEBI:29999"/>
        <dbReference type="ChEBI" id="CHEBI:30616"/>
        <dbReference type="ChEBI" id="CHEBI:83421"/>
        <dbReference type="ChEBI" id="CHEBI:456216"/>
        <dbReference type="EC" id="2.7.11.1"/>
    </reaction>
</comment>
<keyword evidence="10 18" id="KW-1133">Transmembrane helix</keyword>
<dbReference type="GO" id="GO:0048544">
    <property type="term" value="P:recognition of pollen"/>
    <property type="evidence" value="ECO:0007669"/>
    <property type="project" value="InterPro"/>
</dbReference>
<gene>
    <name evidence="22" type="ORF">FRX31_035040</name>
</gene>
<evidence type="ECO:0000259" key="19">
    <source>
        <dbReference type="PROSITE" id="PS50011"/>
    </source>
</evidence>
<feature type="domain" description="Apple" evidence="21">
    <location>
        <begin position="350"/>
        <end position="432"/>
    </location>
</feature>
<keyword evidence="4 17" id="KW-0808">Transferase</keyword>
<keyword evidence="23" id="KW-1185">Reference proteome</keyword>
<dbReference type="Gene3D" id="1.10.510.10">
    <property type="entry name" value="Transferase(Phosphotransferase) domain 1"/>
    <property type="match status" value="1"/>
</dbReference>
<evidence type="ECO:0000259" key="21">
    <source>
        <dbReference type="PROSITE" id="PS50948"/>
    </source>
</evidence>
<dbReference type="FunFam" id="3.50.4.10:FF:000002">
    <property type="entry name" value="G-type lectin S-receptor-like serine/threonine-protein kinase"/>
    <property type="match status" value="1"/>
</dbReference>
<keyword evidence="6" id="KW-0732">Signal</keyword>
<protein>
    <recommendedName>
        <fullName evidence="17">Receptor-like serine/threonine-protein kinase</fullName>
        <ecNumber evidence="17">2.7.11.1</ecNumber>
    </recommendedName>
</protein>
<dbReference type="GO" id="GO:0016020">
    <property type="term" value="C:membrane"/>
    <property type="evidence" value="ECO:0007669"/>
    <property type="project" value="UniProtKB-SubCell"/>
</dbReference>
<evidence type="ECO:0000256" key="4">
    <source>
        <dbReference type="ARBA" id="ARBA00022679"/>
    </source>
</evidence>
<dbReference type="SUPFAM" id="SSF56112">
    <property type="entry name" value="Protein kinase-like (PK-like)"/>
    <property type="match status" value="1"/>
</dbReference>
<evidence type="ECO:0000256" key="13">
    <source>
        <dbReference type="ARBA" id="ARBA00023170"/>
    </source>
</evidence>
<dbReference type="PIRSF" id="PIRSF000641">
    <property type="entry name" value="SRK"/>
    <property type="match status" value="1"/>
</dbReference>
<feature type="domain" description="Protein kinase" evidence="19">
    <location>
        <begin position="504"/>
        <end position="780"/>
    </location>
</feature>
<dbReference type="Gene3D" id="3.50.4.10">
    <property type="entry name" value="Hepatocyte Growth Factor"/>
    <property type="match status" value="1"/>
</dbReference>
<accession>A0A7J6US19</accession>
<evidence type="ECO:0000256" key="18">
    <source>
        <dbReference type="SAM" id="Phobius"/>
    </source>
</evidence>
<dbReference type="SUPFAM" id="SSF51110">
    <property type="entry name" value="alpha-D-mannose-specific plant lectins"/>
    <property type="match status" value="1"/>
</dbReference>
<dbReference type="InterPro" id="IPR036426">
    <property type="entry name" value="Bulb-type_lectin_dom_sf"/>
</dbReference>
<comment type="similarity">
    <text evidence="17">Belongs to the protein kinase superfamily. Ser/Thr protein kinase family.</text>
</comment>
<evidence type="ECO:0000256" key="12">
    <source>
        <dbReference type="ARBA" id="ARBA00023157"/>
    </source>
</evidence>
<dbReference type="GO" id="GO:0005524">
    <property type="term" value="F:ATP binding"/>
    <property type="evidence" value="ECO:0007669"/>
    <property type="project" value="UniProtKB-KW"/>
</dbReference>
<feature type="domain" description="Bulb-type lectin" evidence="20">
    <location>
        <begin position="27"/>
        <end position="152"/>
    </location>
</feature>
<evidence type="ECO:0000256" key="1">
    <source>
        <dbReference type="ARBA" id="ARBA00004479"/>
    </source>
</evidence>
<dbReference type="Pfam" id="PF07714">
    <property type="entry name" value="PK_Tyr_Ser-Thr"/>
    <property type="match status" value="1"/>
</dbReference>
<dbReference type="FunFam" id="2.90.10.10:FF:000001">
    <property type="entry name" value="G-type lectin S-receptor-like serine/threonine-protein kinase"/>
    <property type="match status" value="1"/>
</dbReference>
<evidence type="ECO:0000256" key="9">
    <source>
        <dbReference type="ARBA" id="ARBA00022840"/>
    </source>
</evidence>
<evidence type="ECO:0000256" key="11">
    <source>
        <dbReference type="ARBA" id="ARBA00023136"/>
    </source>
</evidence>
<comment type="catalytic activity">
    <reaction evidence="15 17">
        <text>L-threonyl-[protein] + ATP = O-phospho-L-threonyl-[protein] + ADP + H(+)</text>
        <dbReference type="Rhea" id="RHEA:46608"/>
        <dbReference type="Rhea" id="RHEA-COMP:11060"/>
        <dbReference type="Rhea" id="RHEA-COMP:11605"/>
        <dbReference type="ChEBI" id="CHEBI:15378"/>
        <dbReference type="ChEBI" id="CHEBI:30013"/>
        <dbReference type="ChEBI" id="CHEBI:30616"/>
        <dbReference type="ChEBI" id="CHEBI:61977"/>
        <dbReference type="ChEBI" id="CHEBI:456216"/>
        <dbReference type="EC" id="2.7.11.1"/>
    </reaction>
</comment>
<keyword evidence="13 22" id="KW-0675">Receptor</keyword>
<organism evidence="22 23">
    <name type="scientific">Thalictrum thalictroides</name>
    <name type="common">Rue-anemone</name>
    <name type="synonym">Anemone thalictroides</name>
    <dbReference type="NCBI Taxonomy" id="46969"/>
    <lineage>
        <taxon>Eukaryota</taxon>
        <taxon>Viridiplantae</taxon>
        <taxon>Streptophyta</taxon>
        <taxon>Embryophyta</taxon>
        <taxon>Tracheophyta</taxon>
        <taxon>Spermatophyta</taxon>
        <taxon>Magnoliopsida</taxon>
        <taxon>Ranunculales</taxon>
        <taxon>Ranunculaceae</taxon>
        <taxon>Thalictroideae</taxon>
        <taxon>Thalictrum</taxon>
    </lineage>
</organism>
<evidence type="ECO:0000256" key="14">
    <source>
        <dbReference type="ARBA" id="ARBA00023180"/>
    </source>
</evidence>
<name>A0A7J6US19_THATH</name>
<keyword evidence="3" id="KW-0597">Phosphoprotein</keyword>
<dbReference type="PROSITE" id="PS50948">
    <property type="entry name" value="PAN"/>
    <property type="match status" value="1"/>
</dbReference>
<evidence type="ECO:0000256" key="17">
    <source>
        <dbReference type="PIRNR" id="PIRNR000641"/>
    </source>
</evidence>
<evidence type="ECO:0000256" key="6">
    <source>
        <dbReference type="ARBA" id="ARBA00022729"/>
    </source>
</evidence>
<dbReference type="InterPro" id="IPR000719">
    <property type="entry name" value="Prot_kinase_dom"/>
</dbReference>
<dbReference type="InterPro" id="IPR000858">
    <property type="entry name" value="S_locus_glycoprot_dom"/>
</dbReference>
<proteinExistence type="inferred from homology"/>
<dbReference type="Pfam" id="PF00954">
    <property type="entry name" value="S_locus_glycop"/>
    <property type="match status" value="1"/>
</dbReference>
<dbReference type="GO" id="GO:0030246">
    <property type="term" value="F:carbohydrate binding"/>
    <property type="evidence" value="ECO:0007669"/>
    <property type="project" value="UniProtKB-KW"/>
</dbReference>
<keyword evidence="11 18" id="KW-0472">Membrane</keyword>
<evidence type="ECO:0000259" key="20">
    <source>
        <dbReference type="PROSITE" id="PS50927"/>
    </source>
</evidence>
<keyword evidence="5 18" id="KW-0812">Transmembrane</keyword>
<evidence type="ECO:0000256" key="8">
    <source>
        <dbReference type="ARBA" id="ARBA00022777"/>
    </source>
</evidence>
<keyword evidence="7 17" id="KW-0547">Nucleotide-binding</keyword>
<dbReference type="InterPro" id="IPR008271">
    <property type="entry name" value="Ser/Thr_kinase_AS"/>
</dbReference>
<dbReference type="CDD" id="cd00028">
    <property type="entry name" value="B_lectin"/>
    <property type="match status" value="1"/>
</dbReference>
<dbReference type="FunFam" id="1.10.510.10:FF:000060">
    <property type="entry name" value="G-type lectin S-receptor-like serine/threonine-protein kinase"/>
    <property type="match status" value="1"/>
</dbReference>
<dbReference type="Pfam" id="PF01453">
    <property type="entry name" value="B_lectin"/>
    <property type="match status" value="1"/>
</dbReference>
<dbReference type="OrthoDB" id="785331at2759"/>
<dbReference type="InterPro" id="IPR011009">
    <property type="entry name" value="Kinase-like_dom_sf"/>
</dbReference>
<dbReference type="CDD" id="cd01098">
    <property type="entry name" value="PAN_AP_plant"/>
    <property type="match status" value="1"/>
</dbReference>
<dbReference type="InterPro" id="IPR024171">
    <property type="entry name" value="SRK-like_kinase"/>
</dbReference>
<evidence type="ECO:0000313" key="23">
    <source>
        <dbReference type="Proteomes" id="UP000554482"/>
    </source>
</evidence>
<evidence type="ECO:0000256" key="2">
    <source>
        <dbReference type="ARBA" id="ARBA00022527"/>
    </source>
</evidence>
<sequence length="822" mass="92792">MVGLYFVMFYFYIYILALLSQKIPIAAYTLTSSQSIIDGKTLVSKGASFELGFFSPSNSKHRYLGIWYKTISVQTVVWVANRNSPLTDTSGALKIGSTGNIVVVNQNESVVIWSSKKTSSDIKVENSIIELLDSGNLVLRDVRIEDPEKYLWQSFDYPGDTLLPGMKLGWNSKTGMNNYMQSWRDFDDPSLGDYTFGIDLTEYPESVILRNKSIKYYRSGPWNGLQFSGAPDMSRNRVFRYELVHNADEVYYIYKVTDPSVTLRVVLTQTSTEGHLQRFIWVNQTQSWLLLVSIPRDRCDDYALCGDYSTCEVMTEPVCQCLNGFKPKSPQDWNETDWSQGCERETVLNCSQGEGFLKYTGVKLPDTTGTWVNRSMDLEECRVNCLKNCSCMAYSNSDINGSGSGCVMWFTDLIDIRQMDGAGENIYIRMPASELVSESESKSKTKELVVIIVIITVMVAGVVVLGLGSWWFLKKRRAEGVHEKEDLDLPVFDLVTIKRATGNFAEENMLGEGGFGPVYKGMLEGDQEIAVKRLSKNSIQGFSEFKNEVILISKLQHNNLVKLIGCCIHGEEKMLVYEFMPNKSLDTFIFDETNSGLLDWQKRFDIILGIARGLLYLHHDSRLKIIHRDLKASNILLDSELLPKISDFGMAKLFRGDQNEANTERVMGTYGYMSPEYLIDGQFSVKSDVFSFGVLVLEIISGKKNRGFCHPDHELNLLGHAWRLWSEDKSMELVDESMIKTCSVQEVLRCIHIGLLCVQKGAEQRPTMSSVVLMLSSETVALPKPQPPGFYVDRSTPMREISSCSYKSSASNDATMSLIRGR</sequence>
<keyword evidence="9 17" id="KW-0067">ATP-binding</keyword>
<dbReference type="FunFam" id="3.30.200.20:FF:000195">
    <property type="entry name" value="G-type lectin S-receptor-like serine/threonine-protein kinase"/>
    <property type="match status" value="1"/>
</dbReference>